<dbReference type="PATRIC" id="fig|33935.3.peg.4445"/>
<sequence>MMIFSSMIYWLMLQEAQVLRLFIFQNNHSVTEIAEIPLLHAFSNAIFFNGWTLLALLFTASGIAYIWRFIRYRVR</sequence>
<keyword evidence="1" id="KW-0472">Membrane</keyword>
<keyword evidence="3" id="KW-1185">Reference proteome</keyword>
<evidence type="ECO:0000256" key="1">
    <source>
        <dbReference type="SAM" id="Phobius"/>
    </source>
</evidence>
<comment type="caution">
    <text evidence="2">The sequence shown here is derived from an EMBL/GenBank/DDBJ whole genome shotgun (WGS) entry which is preliminary data.</text>
</comment>
<keyword evidence="1" id="KW-0812">Transmembrane</keyword>
<name>A0A0M9DH63_9BACI</name>
<dbReference type="AlphaFoldDB" id="A0A0M9DH63"/>
<gene>
    <name evidence="2" type="ORF">ADM90_21010</name>
</gene>
<keyword evidence="1" id="KW-1133">Transmembrane helix</keyword>
<proteinExistence type="predicted"/>
<reference evidence="2 3" key="1">
    <citation type="submission" date="2015-07" db="EMBL/GenBank/DDBJ databases">
        <title>Genome sequencing project for genomic taxonomy and phylogenomics of Bacillus-like bacteria.</title>
        <authorList>
            <person name="Liu B."/>
            <person name="Wang J."/>
            <person name="Zhu Y."/>
            <person name="Liu G."/>
            <person name="Chen Q."/>
            <person name="Chen Z."/>
            <person name="Che J."/>
            <person name="Ge C."/>
            <person name="Shi H."/>
            <person name="Pan Z."/>
            <person name="Liu X."/>
        </authorList>
    </citation>
    <scope>NUCLEOTIDE SEQUENCE [LARGE SCALE GENOMIC DNA]</scope>
    <source>
        <strain evidence="2 3">DSM 54</strain>
    </source>
</reference>
<accession>A0A0M9DH63</accession>
<feature type="transmembrane region" description="Helical" evidence="1">
    <location>
        <begin position="45"/>
        <end position="67"/>
    </location>
</feature>
<protein>
    <submittedName>
        <fullName evidence="2">Uncharacterized protein</fullName>
    </submittedName>
</protein>
<organism evidence="2 3">
    <name type="scientific">Lysinibacillus macroides</name>
    <dbReference type="NCBI Taxonomy" id="33935"/>
    <lineage>
        <taxon>Bacteria</taxon>
        <taxon>Bacillati</taxon>
        <taxon>Bacillota</taxon>
        <taxon>Bacilli</taxon>
        <taxon>Bacillales</taxon>
        <taxon>Bacillaceae</taxon>
        <taxon>Lysinibacillus</taxon>
    </lineage>
</organism>
<evidence type="ECO:0000313" key="3">
    <source>
        <dbReference type="Proteomes" id="UP000037977"/>
    </source>
</evidence>
<evidence type="ECO:0000313" key="2">
    <source>
        <dbReference type="EMBL" id="KOY80326.1"/>
    </source>
</evidence>
<dbReference type="Proteomes" id="UP000037977">
    <property type="component" value="Unassembled WGS sequence"/>
</dbReference>
<dbReference type="EMBL" id="LGCI01000011">
    <property type="protein sequence ID" value="KOY80326.1"/>
    <property type="molecule type" value="Genomic_DNA"/>
</dbReference>
<dbReference type="RefSeq" id="WP_053996827.1">
    <property type="nucleotide sequence ID" value="NZ_CP065643.1"/>
</dbReference>